<dbReference type="Proteomes" id="UP001594288">
    <property type="component" value="Unassembled WGS sequence"/>
</dbReference>
<dbReference type="EMBL" id="JBHPEI010000082">
    <property type="protein sequence ID" value="MFC1800189.1"/>
    <property type="molecule type" value="Genomic_DNA"/>
</dbReference>
<evidence type="ECO:0000256" key="5">
    <source>
        <dbReference type="SAM" id="MobiDB-lite"/>
    </source>
</evidence>
<organism evidence="7 8">
    <name type="scientific">Eiseniibacteriota bacterium</name>
    <dbReference type="NCBI Taxonomy" id="2212470"/>
    <lineage>
        <taxon>Bacteria</taxon>
        <taxon>Candidatus Eiseniibacteriota</taxon>
    </lineage>
</organism>
<reference evidence="7 8" key="1">
    <citation type="submission" date="2024-09" db="EMBL/GenBank/DDBJ databases">
        <authorList>
            <person name="D'Angelo T."/>
        </authorList>
    </citation>
    <scope>NUCLEOTIDE SEQUENCE [LARGE SCALE GENOMIC DNA]</scope>
    <source>
        <strain evidence="7">SAG AM-311-F02</strain>
    </source>
</reference>
<keyword evidence="3" id="KW-0547">Nucleotide-binding</keyword>
<dbReference type="SMART" id="SM00382">
    <property type="entry name" value="AAA"/>
    <property type="match status" value="1"/>
</dbReference>
<accession>A0ABV6YQ50</accession>
<evidence type="ECO:0000313" key="7">
    <source>
        <dbReference type="EMBL" id="MFC1800189.1"/>
    </source>
</evidence>
<comment type="similarity">
    <text evidence="1">Belongs to the ABC transporter superfamily.</text>
</comment>
<dbReference type="Gene3D" id="3.40.50.300">
    <property type="entry name" value="P-loop containing nucleotide triphosphate hydrolases"/>
    <property type="match status" value="1"/>
</dbReference>
<dbReference type="Pfam" id="PF00005">
    <property type="entry name" value="ABC_tran"/>
    <property type="match status" value="1"/>
</dbReference>
<gene>
    <name evidence="7" type="ORF">ACFL2Z_04690</name>
</gene>
<dbReference type="PANTHER" id="PTHR43335">
    <property type="entry name" value="ABC TRANSPORTER, ATP-BINDING PROTEIN"/>
    <property type="match status" value="1"/>
</dbReference>
<evidence type="ECO:0000259" key="6">
    <source>
        <dbReference type="PROSITE" id="PS50893"/>
    </source>
</evidence>
<keyword evidence="4 7" id="KW-0067">ATP-binding</keyword>
<proteinExistence type="inferred from homology"/>
<dbReference type="GO" id="GO:0005524">
    <property type="term" value="F:ATP binding"/>
    <property type="evidence" value="ECO:0007669"/>
    <property type="project" value="UniProtKB-KW"/>
</dbReference>
<feature type="region of interest" description="Disordered" evidence="5">
    <location>
        <begin position="240"/>
        <end position="264"/>
    </location>
</feature>
<dbReference type="InterPro" id="IPR003593">
    <property type="entry name" value="AAA+_ATPase"/>
</dbReference>
<evidence type="ECO:0000256" key="4">
    <source>
        <dbReference type="ARBA" id="ARBA00022840"/>
    </source>
</evidence>
<evidence type="ECO:0000256" key="3">
    <source>
        <dbReference type="ARBA" id="ARBA00022741"/>
    </source>
</evidence>
<feature type="domain" description="ABC transporter" evidence="6">
    <location>
        <begin position="2"/>
        <end position="231"/>
    </location>
</feature>
<dbReference type="PANTHER" id="PTHR43335:SF4">
    <property type="entry name" value="ABC TRANSPORTER, ATP-BINDING PROTEIN"/>
    <property type="match status" value="1"/>
</dbReference>
<feature type="compositionally biased region" description="Gly residues" evidence="5">
    <location>
        <begin position="244"/>
        <end position="256"/>
    </location>
</feature>
<comment type="caution">
    <text evidence="7">The sequence shown here is derived from an EMBL/GenBank/DDBJ whole genome shotgun (WGS) entry which is preliminary data.</text>
</comment>
<keyword evidence="2" id="KW-0813">Transport</keyword>
<sequence length="342" mass="36588">MISVRDLSKTFGSTAAVNNISFDVDKGEVLGFLGPNGAGKTTTMRILTCYLSPDHGTATVAGFDVLEDSIEVRRRVGYLPESAPLYQDMDVVSYLRFVADIRGIPRNLTDERIRRMVSTCGLSKVVGRNIGELSKGYKQRVGLAQTLIHDPEILILDEPTTGLDPSQIIEIRELIKEIGRERTVILSTHILPEVEATCSRVLIINEGAIVASGTPEELQAAAGGEEVIYVSIRTGGARAEGAKEGGGGALEGGGPADSGDPAQSAGVKEALSSIDGVTSADMAEDTDGGYTRYSLKVSGGSDVAEVIFRMAVERGWTINELKRETLSLEDVFLKLTTREIAR</sequence>
<protein>
    <submittedName>
        <fullName evidence="7">ATP-binding cassette domain-containing protein</fullName>
    </submittedName>
</protein>
<evidence type="ECO:0000256" key="1">
    <source>
        <dbReference type="ARBA" id="ARBA00005417"/>
    </source>
</evidence>
<keyword evidence="8" id="KW-1185">Reference proteome</keyword>
<evidence type="ECO:0000256" key="2">
    <source>
        <dbReference type="ARBA" id="ARBA00022448"/>
    </source>
</evidence>
<dbReference type="SUPFAM" id="SSF52540">
    <property type="entry name" value="P-loop containing nucleoside triphosphate hydrolases"/>
    <property type="match status" value="1"/>
</dbReference>
<dbReference type="InterPro" id="IPR003439">
    <property type="entry name" value="ABC_transporter-like_ATP-bd"/>
</dbReference>
<dbReference type="CDD" id="cd03230">
    <property type="entry name" value="ABC_DR_subfamily_A"/>
    <property type="match status" value="1"/>
</dbReference>
<dbReference type="InterPro" id="IPR027417">
    <property type="entry name" value="P-loop_NTPase"/>
</dbReference>
<name>A0ABV6YQ50_UNCEI</name>
<evidence type="ECO:0000313" key="8">
    <source>
        <dbReference type="Proteomes" id="UP001594288"/>
    </source>
</evidence>
<dbReference type="PROSITE" id="PS50893">
    <property type="entry name" value="ABC_TRANSPORTER_2"/>
    <property type="match status" value="1"/>
</dbReference>